<comment type="caution">
    <text evidence="2">The sequence shown here is derived from an EMBL/GenBank/DDBJ whole genome shotgun (WGS) entry which is preliminary data.</text>
</comment>
<evidence type="ECO:0000256" key="1">
    <source>
        <dbReference type="SAM" id="MobiDB-lite"/>
    </source>
</evidence>
<name>A0A7X0C962_9ACTN</name>
<reference evidence="2 3" key="1">
    <citation type="submission" date="2020-08" db="EMBL/GenBank/DDBJ databases">
        <title>Sequencing the genomes of 1000 actinobacteria strains.</title>
        <authorList>
            <person name="Klenk H.-P."/>
        </authorList>
    </citation>
    <scope>NUCLEOTIDE SEQUENCE [LARGE SCALE GENOMIC DNA]</scope>
    <source>
        <strain evidence="2 3">DSM 45913</strain>
    </source>
</reference>
<feature type="compositionally biased region" description="Polar residues" evidence="1">
    <location>
        <begin position="40"/>
        <end position="50"/>
    </location>
</feature>
<dbReference type="AlphaFoldDB" id="A0A7X0C962"/>
<dbReference type="Proteomes" id="UP000583800">
    <property type="component" value="Unassembled WGS sequence"/>
</dbReference>
<keyword evidence="3" id="KW-1185">Reference proteome</keyword>
<feature type="non-terminal residue" evidence="2">
    <location>
        <position position="1"/>
    </location>
</feature>
<sequence>DMITGRGYQQDRYLNGIGQRHAAARPNRTGDITGKAADSMNLNNPLTNRG</sequence>
<organism evidence="2 3">
    <name type="scientific">Nonomuraea muscovyensis</name>
    <dbReference type="NCBI Taxonomy" id="1124761"/>
    <lineage>
        <taxon>Bacteria</taxon>
        <taxon>Bacillati</taxon>
        <taxon>Actinomycetota</taxon>
        <taxon>Actinomycetes</taxon>
        <taxon>Streptosporangiales</taxon>
        <taxon>Streptosporangiaceae</taxon>
        <taxon>Nonomuraea</taxon>
    </lineage>
</organism>
<evidence type="ECO:0000313" key="3">
    <source>
        <dbReference type="Proteomes" id="UP000583800"/>
    </source>
</evidence>
<feature type="region of interest" description="Disordered" evidence="1">
    <location>
        <begin position="19"/>
        <end position="50"/>
    </location>
</feature>
<accession>A0A7X0C962</accession>
<evidence type="ECO:0000313" key="2">
    <source>
        <dbReference type="EMBL" id="MBB6349891.1"/>
    </source>
</evidence>
<dbReference type="EMBL" id="JACHJB010000003">
    <property type="protein sequence ID" value="MBB6349891.1"/>
    <property type="molecule type" value="Genomic_DNA"/>
</dbReference>
<proteinExistence type="predicted"/>
<gene>
    <name evidence="2" type="ORF">FHU36_006463</name>
</gene>
<protein>
    <submittedName>
        <fullName evidence="2">Uncharacterized protein</fullName>
    </submittedName>
</protein>